<feature type="compositionally biased region" description="Basic and acidic residues" evidence="1">
    <location>
        <begin position="228"/>
        <end position="237"/>
    </location>
</feature>
<accession>A0A2H6K861</accession>
<organism evidence="3 4">
    <name type="scientific">Babesia ovata</name>
    <dbReference type="NCBI Taxonomy" id="189622"/>
    <lineage>
        <taxon>Eukaryota</taxon>
        <taxon>Sar</taxon>
        <taxon>Alveolata</taxon>
        <taxon>Apicomplexa</taxon>
        <taxon>Aconoidasida</taxon>
        <taxon>Piroplasmida</taxon>
        <taxon>Babesiidae</taxon>
        <taxon>Babesia</taxon>
    </lineage>
</organism>
<keyword evidence="4" id="KW-1185">Reference proteome</keyword>
<feature type="region of interest" description="Disordered" evidence="1">
    <location>
        <begin position="228"/>
        <end position="265"/>
    </location>
</feature>
<name>A0A2H6K861_9APIC</name>
<dbReference type="Proteomes" id="UP000236319">
    <property type="component" value="Unassembled WGS sequence"/>
</dbReference>
<protein>
    <submittedName>
        <fullName evidence="3">Signal peptide-containing protein</fullName>
    </submittedName>
</protein>
<dbReference type="VEuPathDB" id="PiroplasmaDB:BOVATA_006790"/>
<dbReference type="GeneID" id="39872956"/>
<reference evidence="3 4" key="1">
    <citation type="journal article" date="2017" name="BMC Genomics">
        <title>Whole-genome assembly of Babesia ovata and comparative genomics between closely related pathogens.</title>
        <authorList>
            <person name="Yamagishi J."/>
            <person name="Asada M."/>
            <person name="Hakimi H."/>
            <person name="Tanaka T.Q."/>
            <person name="Sugimoto C."/>
            <person name="Kawazu S."/>
        </authorList>
    </citation>
    <scope>NUCLEOTIDE SEQUENCE [LARGE SCALE GENOMIC DNA]</scope>
    <source>
        <strain evidence="3 4">Miyake</strain>
    </source>
</reference>
<comment type="caution">
    <text evidence="3">The sequence shown here is derived from an EMBL/GenBank/DDBJ whole genome shotgun (WGS) entry which is preliminary data.</text>
</comment>
<keyword evidence="2" id="KW-0732">Signal</keyword>
<proteinExistence type="predicted"/>
<gene>
    <name evidence="3" type="ORF">BOVATA_006790</name>
</gene>
<dbReference type="OrthoDB" id="364375at2759"/>
<evidence type="ECO:0000313" key="3">
    <source>
        <dbReference type="EMBL" id="GBE59186.1"/>
    </source>
</evidence>
<dbReference type="EMBL" id="BDSA01000001">
    <property type="protein sequence ID" value="GBE59186.1"/>
    <property type="molecule type" value="Genomic_DNA"/>
</dbReference>
<dbReference type="RefSeq" id="XP_028865429.1">
    <property type="nucleotide sequence ID" value="XM_029009596.1"/>
</dbReference>
<dbReference type="AlphaFoldDB" id="A0A2H6K861"/>
<feature type="signal peptide" evidence="2">
    <location>
        <begin position="1"/>
        <end position="21"/>
    </location>
</feature>
<feature type="chain" id="PRO_5014153967" evidence="2">
    <location>
        <begin position="22"/>
        <end position="265"/>
    </location>
</feature>
<evidence type="ECO:0000256" key="2">
    <source>
        <dbReference type="SAM" id="SignalP"/>
    </source>
</evidence>
<evidence type="ECO:0000313" key="4">
    <source>
        <dbReference type="Proteomes" id="UP000236319"/>
    </source>
</evidence>
<sequence>MLHWVIAGVTLLVSQWSTGYAFRRACDAPILRTLPALRAPLYGKNRHCDRMKRIRRDQYFYGRRRDLDALREPGGLEHAMSIQRHALSVVFGRPLSQRLGDGGVIPYLSDASDKAAHVREYFGIRSGEAGEVADLCASVARHPATPRGEFKGKPPMMERVFYREPSVPEEEAEFNRAADYQSGMAPLTPQLGANDREHRFYSGLWTEVVFRKLPKQLVDELKGMEIDAKQGRVDGSKLRRKTASFPGLSDPDDSGTSGTPPTPGE</sequence>
<evidence type="ECO:0000256" key="1">
    <source>
        <dbReference type="SAM" id="MobiDB-lite"/>
    </source>
</evidence>